<organism evidence="1">
    <name type="scientific">Guillardia theta (strain CCMP2712)</name>
    <name type="common">Cryptophyte</name>
    <dbReference type="NCBI Taxonomy" id="905079"/>
    <lineage>
        <taxon>Eukaryota</taxon>
        <taxon>Cryptophyceae</taxon>
        <taxon>Pyrenomonadales</taxon>
        <taxon>Geminigeraceae</taxon>
        <taxon>Guillardia</taxon>
    </lineage>
</organism>
<dbReference type="GeneID" id="17305023"/>
<proteinExistence type="predicted"/>
<keyword evidence="3" id="KW-1185">Reference proteome</keyword>
<dbReference type="PaxDb" id="55529-EKX48402"/>
<dbReference type="Proteomes" id="UP000011087">
    <property type="component" value="Unassembled WGS sequence"/>
</dbReference>
<dbReference type="RefSeq" id="XP_005835382.1">
    <property type="nucleotide sequence ID" value="XM_005835325.1"/>
</dbReference>
<gene>
    <name evidence="1" type="ORF">GUITHDRAFT_151877</name>
</gene>
<dbReference type="AlphaFoldDB" id="L1JJC2"/>
<reference evidence="3" key="2">
    <citation type="submission" date="2012-11" db="EMBL/GenBank/DDBJ databases">
        <authorList>
            <person name="Kuo A."/>
            <person name="Curtis B.A."/>
            <person name="Tanifuji G."/>
            <person name="Burki F."/>
            <person name="Gruber A."/>
            <person name="Irimia M."/>
            <person name="Maruyama S."/>
            <person name="Arias M.C."/>
            <person name="Ball S.G."/>
            <person name="Gile G.H."/>
            <person name="Hirakawa Y."/>
            <person name="Hopkins J.F."/>
            <person name="Rensing S.A."/>
            <person name="Schmutz J."/>
            <person name="Symeonidi A."/>
            <person name="Elias M."/>
            <person name="Eveleigh R.J."/>
            <person name="Herman E.K."/>
            <person name="Klute M.J."/>
            <person name="Nakayama T."/>
            <person name="Obornik M."/>
            <person name="Reyes-Prieto A."/>
            <person name="Armbrust E.V."/>
            <person name="Aves S.J."/>
            <person name="Beiko R.G."/>
            <person name="Coutinho P."/>
            <person name="Dacks J.B."/>
            <person name="Durnford D.G."/>
            <person name="Fast N.M."/>
            <person name="Green B.R."/>
            <person name="Grisdale C."/>
            <person name="Hempe F."/>
            <person name="Henrissat B."/>
            <person name="Hoppner M.P."/>
            <person name="Ishida K.-I."/>
            <person name="Kim E."/>
            <person name="Koreny L."/>
            <person name="Kroth P.G."/>
            <person name="Liu Y."/>
            <person name="Malik S.-B."/>
            <person name="Maier U.G."/>
            <person name="McRose D."/>
            <person name="Mock T."/>
            <person name="Neilson J.A."/>
            <person name="Onodera N.T."/>
            <person name="Poole A.M."/>
            <person name="Pritham E.J."/>
            <person name="Richards T.A."/>
            <person name="Rocap G."/>
            <person name="Roy S.W."/>
            <person name="Sarai C."/>
            <person name="Schaack S."/>
            <person name="Shirato S."/>
            <person name="Slamovits C.H."/>
            <person name="Spencer D.F."/>
            <person name="Suzuki S."/>
            <person name="Worden A.Z."/>
            <person name="Zauner S."/>
            <person name="Barry K."/>
            <person name="Bell C."/>
            <person name="Bharti A.K."/>
            <person name="Crow J.A."/>
            <person name="Grimwood J."/>
            <person name="Kramer R."/>
            <person name="Lindquist E."/>
            <person name="Lucas S."/>
            <person name="Salamov A."/>
            <person name="McFadden G.I."/>
            <person name="Lane C.E."/>
            <person name="Keeling P.J."/>
            <person name="Gray M.W."/>
            <person name="Grigoriev I.V."/>
            <person name="Archibald J.M."/>
        </authorList>
    </citation>
    <scope>NUCLEOTIDE SEQUENCE</scope>
    <source>
        <strain evidence="3">CCMP2712</strain>
    </source>
</reference>
<accession>L1JJC2</accession>
<dbReference type="EnsemblProtists" id="EKX48402">
    <property type="protein sequence ID" value="EKX48402"/>
    <property type="gene ID" value="GUITHDRAFT_151877"/>
</dbReference>
<dbReference type="KEGG" id="gtt:GUITHDRAFT_151877"/>
<dbReference type="EMBL" id="JH992986">
    <property type="protein sequence ID" value="EKX48402.1"/>
    <property type="molecule type" value="Genomic_DNA"/>
</dbReference>
<protein>
    <submittedName>
        <fullName evidence="1 2">Uncharacterized protein</fullName>
    </submittedName>
</protein>
<evidence type="ECO:0000313" key="3">
    <source>
        <dbReference type="Proteomes" id="UP000011087"/>
    </source>
</evidence>
<reference evidence="1 3" key="1">
    <citation type="journal article" date="2012" name="Nature">
        <title>Algal genomes reveal evolutionary mosaicism and the fate of nucleomorphs.</title>
        <authorList>
            <consortium name="DOE Joint Genome Institute"/>
            <person name="Curtis B.A."/>
            <person name="Tanifuji G."/>
            <person name="Burki F."/>
            <person name="Gruber A."/>
            <person name="Irimia M."/>
            <person name="Maruyama S."/>
            <person name="Arias M.C."/>
            <person name="Ball S.G."/>
            <person name="Gile G.H."/>
            <person name="Hirakawa Y."/>
            <person name="Hopkins J.F."/>
            <person name="Kuo A."/>
            <person name="Rensing S.A."/>
            <person name="Schmutz J."/>
            <person name="Symeonidi A."/>
            <person name="Elias M."/>
            <person name="Eveleigh R.J."/>
            <person name="Herman E.K."/>
            <person name="Klute M.J."/>
            <person name="Nakayama T."/>
            <person name="Obornik M."/>
            <person name="Reyes-Prieto A."/>
            <person name="Armbrust E.V."/>
            <person name="Aves S.J."/>
            <person name="Beiko R.G."/>
            <person name="Coutinho P."/>
            <person name="Dacks J.B."/>
            <person name="Durnford D.G."/>
            <person name="Fast N.M."/>
            <person name="Green B.R."/>
            <person name="Grisdale C.J."/>
            <person name="Hempel F."/>
            <person name="Henrissat B."/>
            <person name="Hoppner M.P."/>
            <person name="Ishida K."/>
            <person name="Kim E."/>
            <person name="Koreny L."/>
            <person name="Kroth P.G."/>
            <person name="Liu Y."/>
            <person name="Malik S.B."/>
            <person name="Maier U.G."/>
            <person name="McRose D."/>
            <person name="Mock T."/>
            <person name="Neilson J.A."/>
            <person name="Onodera N.T."/>
            <person name="Poole A.M."/>
            <person name="Pritham E.J."/>
            <person name="Richards T.A."/>
            <person name="Rocap G."/>
            <person name="Roy S.W."/>
            <person name="Sarai C."/>
            <person name="Schaack S."/>
            <person name="Shirato S."/>
            <person name="Slamovits C.H."/>
            <person name="Spencer D.F."/>
            <person name="Suzuki S."/>
            <person name="Worden A.Z."/>
            <person name="Zauner S."/>
            <person name="Barry K."/>
            <person name="Bell C."/>
            <person name="Bharti A.K."/>
            <person name="Crow J.A."/>
            <person name="Grimwood J."/>
            <person name="Kramer R."/>
            <person name="Lindquist E."/>
            <person name="Lucas S."/>
            <person name="Salamov A."/>
            <person name="McFadden G.I."/>
            <person name="Lane C.E."/>
            <person name="Keeling P.J."/>
            <person name="Gray M.W."/>
            <person name="Grigoriev I.V."/>
            <person name="Archibald J.M."/>
        </authorList>
    </citation>
    <scope>NUCLEOTIDE SEQUENCE</scope>
    <source>
        <strain evidence="1 3">CCMP2712</strain>
    </source>
</reference>
<evidence type="ECO:0000313" key="2">
    <source>
        <dbReference type="EnsemblProtists" id="EKX48402"/>
    </source>
</evidence>
<sequence>MRLIALFDHNNSAWVNYQSNGTPVCPSHNGCCYNPGEDADGNATPWCECVDKACDRDIVPVQFL</sequence>
<name>L1JJC2_GUITC</name>
<reference evidence="2" key="3">
    <citation type="submission" date="2016-03" db="UniProtKB">
        <authorList>
            <consortium name="EnsemblProtists"/>
        </authorList>
    </citation>
    <scope>IDENTIFICATION</scope>
</reference>
<dbReference type="HOGENOM" id="CLU_2872374_0_0_1"/>
<evidence type="ECO:0000313" key="1">
    <source>
        <dbReference type="EMBL" id="EKX48402.1"/>
    </source>
</evidence>